<dbReference type="RefSeq" id="WP_161810479.1">
    <property type="nucleotide sequence ID" value="NZ_BLJN01000001.1"/>
</dbReference>
<name>A0A829Y5X1_9GAMM</name>
<organism evidence="2 3">
    <name type="scientific">Steroidobacter agaridevorans</name>
    <dbReference type="NCBI Taxonomy" id="2695856"/>
    <lineage>
        <taxon>Bacteria</taxon>
        <taxon>Pseudomonadati</taxon>
        <taxon>Pseudomonadota</taxon>
        <taxon>Gammaproteobacteria</taxon>
        <taxon>Steroidobacterales</taxon>
        <taxon>Steroidobacteraceae</taxon>
        <taxon>Steroidobacter</taxon>
    </lineage>
</organism>
<gene>
    <name evidence="2" type="ORF">GCM10011487_06000</name>
</gene>
<dbReference type="Proteomes" id="UP000445000">
    <property type="component" value="Unassembled WGS sequence"/>
</dbReference>
<evidence type="ECO:0000313" key="2">
    <source>
        <dbReference type="EMBL" id="GFE78600.1"/>
    </source>
</evidence>
<sequence length="139" mass="14264">MRNLKWCVLAALALGAGAANAEVVVIVNPKNAAASLSPEQISALYLGNSTTFPDGSSAALADQPEAAGIRGDFYQKATGRSSAQAKATWARLTFTGKATPPKELKSDAEVKAWVASDPKAIGYIDSSAVDGSVKAVAKL</sequence>
<dbReference type="AlphaFoldDB" id="A0A829Y5X1"/>
<protein>
    <recommendedName>
        <fullName evidence="4">Phosphate ABC transporter substrate-binding protein</fullName>
    </recommendedName>
</protein>
<proteinExistence type="predicted"/>
<feature type="signal peptide" evidence="1">
    <location>
        <begin position="1"/>
        <end position="21"/>
    </location>
</feature>
<dbReference type="EMBL" id="BLJN01000001">
    <property type="protein sequence ID" value="GFE78600.1"/>
    <property type="molecule type" value="Genomic_DNA"/>
</dbReference>
<keyword evidence="1" id="KW-0732">Signal</keyword>
<dbReference type="Gene3D" id="3.40.190.10">
    <property type="entry name" value="Periplasmic binding protein-like II"/>
    <property type="match status" value="1"/>
</dbReference>
<keyword evidence="3" id="KW-1185">Reference proteome</keyword>
<accession>A0A829Y5X1</accession>
<dbReference type="SUPFAM" id="SSF53850">
    <property type="entry name" value="Periplasmic binding protein-like II"/>
    <property type="match status" value="1"/>
</dbReference>
<comment type="caution">
    <text evidence="2">The sequence shown here is derived from an EMBL/GenBank/DDBJ whole genome shotgun (WGS) entry which is preliminary data.</text>
</comment>
<evidence type="ECO:0008006" key="4">
    <source>
        <dbReference type="Google" id="ProtNLM"/>
    </source>
</evidence>
<evidence type="ECO:0000256" key="1">
    <source>
        <dbReference type="SAM" id="SignalP"/>
    </source>
</evidence>
<reference evidence="3" key="1">
    <citation type="submission" date="2020-01" db="EMBL/GenBank/DDBJ databases">
        <title>'Steroidobacter agaridevorans' sp. nov., agar-degrading bacteria isolated from rhizosphere soils.</title>
        <authorList>
            <person name="Ikenaga M."/>
            <person name="Kataoka M."/>
            <person name="Murouchi A."/>
            <person name="Katsuragi S."/>
            <person name="Sakai M."/>
        </authorList>
    </citation>
    <scope>NUCLEOTIDE SEQUENCE [LARGE SCALE GENOMIC DNA]</scope>
    <source>
        <strain evidence="3">YU21-B</strain>
    </source>
</reference>
<evidence type="ECO:0000313" key="3">
    <source>
        <dbReference type="Proteomes" id="UP000445000"/>
    </source>
</evidence>
<feature type="chain" id="PRO_5032496423" description="Phosphate ABC transporter substrate-binding protein" evidence="1">
    <location>
        <begin position="22"/>
        <end position="139"/>
    </location>
</feature>